<keyword evidence="2" id="KW-0560">Oxidoreductase</keyword>
<dbReference type="CDD" id="cd02062">
    <property type="entry name" value="Nitro_FMN_reductase"/>
    <property type="match status" value="1"/>
</dbReference>
<evidence type="ECO:0000313" key="5">
    <source>
        <dbReference type="Proteomes" id="UP001597206"/>
    </source>
</evidence>
<evidence type="ECO:0000256" key="1">
    <source>
        <dbReference type="ARBA" id="ARBA00007118"/>
    </source>
</evidence>
<dbReference type="EMBL" id="JBHTLN010000001">
    <property type="protein sequence ID" value="MFD1121319.1"/>
    <property type="molecule type" value="Genomic_DNA"/>
</dbReference>
<feature type="domain" description="Nitroreductase" evidence="3">
    <location>
        <begin position="185"/>
        <end position="233"/>
    </location>
</feature>
<dbReference type="PANTHER" id="PTHR43673:SF10">
    <property type="entry name" value="NADH DEHYDROGENASE_NAD(P)H NITROREDUCTASE XCC3605-RELATED"/>
    <property type="match status" value="1"/>
</dbReference>
<proteinExistence type="inferred from homology"/>
<keyword evidence="5" id="KW-1185">Reference proteome</keyword>
<dbReference type="PANTHER" id="PTHR43673">
    <property type="entry name" value="NAD(P)H NITROREDUCTASE YDGI-RELATED"/>
    <property type="match status" value="1"/>
</dbReference>
<gene>
    <name evidence="4" type="ORF">ACFQ2T_02300</name>
</gene>
<protein>
    <submittedName>
        <fullName evidence="4">Nitroreductase family protein</fullName>
    </submittedName>
</protein>
<dbReference type="Pfam" id="PF00881">
    <property type="entry name" value="Nitroreductase"/>
    <property type="match status" value="1"/>
</dbReference>
<organism evidence="4 5">
    <name type="scientific">Methylophilus flavus</name>
    <dbReference type="NCBI Taxonomy" id="640084"/>
    <lineage>
        <taxon>Bacteria</taxon>
        <taxon>Pseudomonadati</taxon>
        <taxon>Pseudomonadota</taxon>
        <taxon>Betaproteobacteria</taxon>
        <taxon>Nitrosomonadales</taxon>
        <taxon>Methylophilaceae</taxon>
        <taxon>Methylophilus</taxon>
    </lineage>
</organism>
<dbReference type="RefSeq" id="WP_379029930.1">
    <property type="nucleotide sequence ID" value="NZ_JBHTLN010000001.1"/>
</dbReference>
<accession>A0ABW3P5L6</accession>
<evidence type="ECO:0000259" key="3">
    <source>
        <dbReference type="Pfam" id="PF00881"/>
    </source>
</evidence>
<sequence length="350" mass="39961">MSKNSFLNIFKAILFKIPGLHKSLKNLKKAVGDAALKTRFINFKRDIVEDWKYINWDRKGVDYWKLSSELIFYYHKLEKGLCLPPENRRWFGLQPAEKTLELLNEWDKFNLPKTAPVYQAACGVLSAYCQFTKNISSNDPSAKLIVTKLERYLQQVSFDSRFITPILPDITPDSSFDILQQLSQSRRSTRNFSNKVVDLELISKAVHVAQLSPSACNRQPWKLHIYDKREDIDNMLALQNGNRGFGHKVPLLGVMCCDLGSFFDSTERYEPHLDGGLFLMTFILALQSQGIASCCLNWCVNPDRDIAAHRVGNIASNERILTFLAIGYSEEATLVPLSARRPLTDVLIKH</sequence>
<comment type="similarity">
    <text evidence="1">Belongs to the nitroreductase family.</text>
</comment>
<dbReference type="InterPro" id="IPR000415">
    <property type="entry name" value="Nitroreductase-like"/>
</dbReference>
<dbReference type="Gene3D" id="3.40.109.10">
    <property type="entry name" value="NADH Oxidase"/>
    <property type="match status" value="1"/>
</dbReference>
<name>A0ABW3P5L6_9PROT</name>
<dbReference type="Proteomes" id="UP001597206">
    <property type="component" value="Unassembled WGS sequence"/>
</dbReference>
<evidence type="ECO:0000313" key="4">
    <source>
        <dbReference type="EMBL" id="MFD1121319.1"/>
    </source>
</evidence>
<evidence type="ECO:0000256" key="2">
    <source>
        <dbReference type="ARBA" id="ARBA00023002"/>
    </source>
</evidence>
<dbReference type="SUPFAM" id="SSF55469">
    <property type="entry name" value="FMN-dependent nitroreductase-like"/>
    <property type="match status" value="1"/>
</dbReference>
<comment type="caution">
    <text evidence="4">The sequence shown here is derived from an EMBL/GenBank/DDBJ whole genome shotgun (WGS) entry which is preliminary data.</text>
</comment>
<dbReference type="InterPro" id="IPR029479">
    <property type="entry name" value="Nitroreductase"/>
</dbReference>
<reference evidence="5" key="1">
    <citation type="journal article" date="2019" name="Int. J. Syst. Evol. Microbiol.">
        <title>The Global Catalogue of Microorganisms (GCM) 10K type strain sequencing project: providing services to taxonomists for standard genome sequencing and annotation.</title>
        <authorList>
            <consortium name="The Broad Institute Genomics Platform"/>
            <consortium name="The Broad Institute Genome Sequencing Center for Infectious Disease"/>
            <person name="Wu L."/>
            <person name="Ma J."/>
        </authorList>
    </citation>
    <scope>NUCLEOTIDE SEQUENCE [LARGE SCALE GENOMIC DNA]</scope>
    <source>
        <strain evidence="5">CCUG 58411</strain>
    </source>
</reference>